<sequence>MKERIQSIDIVRGLIMIIMTLDHTRDFLHLAGPPPLDVQRTTVILFFTRWITHFCAPTFVFLSGVSACLAAQRRTTGQMTTFLLKRGTWLILSDLLIISLIFSFDVHYHFPVLEVLWAIGFGMIILALLIRAPKKFIAVVAILIIAGHNLLDNVDLPKNGIPGNLTTLLLNGVGALIPIGANRFIFAIYAAIPWTGALLLGYVFGHLYKKGYNAAKRQKILKLSGCALIVLFVTLRLINHYGDPAPWAVQQNTAHTLLSFLNVSKQTPSLLFMLMTLGPVLLLLSVTEGISNRVTRFCTVYGNVPYFYFIAHLVLLRIINVAGVILARIPLDFQKPAPVWAAPGFGIPLWGVYLCWIAVIALMYYPCRQYGRYKQTHSGWWLSYI</sequence>
<feature type="domain" description="Heparan-alpha-glucosaminide N-acetyltransferase catalytic" evidence="2">
    <location>
        <begin position="4"/>
        <end position="217"/>
    </location>
</feature>
<dbReference type="RefSeq" id="WP_147057061.1">
    <property type="nucleotide sequence ID" value="NZ_CP042437.1"/>
</dbReference>
<dbReference type="PANTHER" id="PTHR40407:SF1">
    <property type="entry name" value="HEPARAN-ALPHA-GLUCOSAMINIDE N-ACETYLTRANSFERASE CATALYTIC DOMAIN-CONTAINING PROTEIN"/>
    <property type="match status" value="1"/>
</dbReference>
<dbReference type="PANTHER" id="PTHR40407">
    <property type="entry name" value="MEMBRANE PROTEIN-LIKE PROTEIN"/>
    <property type="match status" value="1"/>
</dbReference>
<feature type="transmembrane region" description="Helical" evidence="1">
    <location>
        <begin position="83"/>
        <end position="102"/>
    </location>
</feature>
<evidence type="ECO:0000259" key="2">
    <source>
        <dbReference type="Pfam" id="PF07786"/>
    </source>
</evidence>
<feature type="transmembrane region" description="Helical" evidence="1">
    <location>
        <begin position="50"/>
        <end position="71"/>
    </location>
</feature>
<dbReference type="OrthoDB" id="508112at2"/>
<protein>
    <submittedName>
        <fullName evidence="3">DUF1624 domain-containing protein</fullName>
    </submittedName>
</protein>
<feature type="transmembrane region" description="Helical" evidence="1">
    <location>
        <begin position="220"/>
        <end position="238"/>
    </location>
</feature>
<dbReference type="Pfam" id="PF07786">
    <property type="entry name" value="HGSNAT_cat"/>
    <property type="match status" value="1"/>
</dbReference>
<dbReference type="Proteomes" id="UP000321362">
    <property type="component" value="Chromosome"/>
</dbReference>
<evidence type="ECO:0000313" key="4">
    <source>
        <dbReference type="Proteomes" id="UP000321362"/>
    </source>
</evidence>
<reference evidence="3 4" key="1">
    <citation type="journal article" date="2013" name="J. Microbiol.">
        <title>Mucilaginibacter ginsenosidivorax sp. nov., with ginsenoside converting activity isolated from sediment.</title>
        <authorList>
            <person name="Kim J.K."/>
            <person name="Choi T.E."/>
            <person name="Liu Q.M."/>
            <person name="Park H.Y."/>
            <person name="Yi T.H."/>
            <person name="Yoon M.H."/>
            <person name="Kim S.C."/>
            <person name="Im W.T."/>
        </authorList>
    </citation>
    <scope>NUCLEOTIDE SEQUENCE [LARGE SCALE GENOMIC DNA]</scope>
    <source>
        <strain evidence="3 4">KHI28</strain>
    </source>
</reference>
<proteinExistence type="predicted"/>
<evidence type="ECO:0000313" key="3">
    <source>
        <dbReference type="EMBL" id="QEC78432.1"/>
    </source>
</evidence>
<keyword evidence="1" id="KW-0812">Transmembrane</keyword>
<evidence type="ECO:0000256" key="1">
    <source>
        <dbReference type="SAM" id="Phobius"/>
    </source>
</evidence>
<feature type="transmembrane region" description="Helical" evidence="1">
    <location>
        <begin position="136"/>
        <end position="151"/>
    </location>
</feature>
<organism evidence="3 4">
    <name type="scientific">Mucilaginibacter ginsenosidivorax</name>
    <dbReference type="NCBI Taxonomy" id="862126"/>
    <lineage>
        <taxon>Bacteria</taxon>
        <taxon>Pseudomonadati</taxon>
        <taxon>Bacteroidota</taxon>
        <taxon>Sphingobacteriia</taxon>
        <taxon>Sphingobacteriales</taxon>
        <taxon>Sphingobacteriaceae</taxon>
        <taxon>Mucilaginibacter</taxon>
    </lineage>
</organism>
<dbReference type="InterPro" id="IPR012429">
    <property type="entry name" value="HGSNAT_cat"/>
</dbReference>
<feature type="transmembrane region" description="Helical" evidence="1">
    <location>
        <begin position="306"/>
        <end position="327"/>
    </location>
</feature>
<feature type="transmembrane region" description="Helical" evidence="1">
    <location>
        <begin position="184"/>
        <end position="208"/>
    </location>
</feature>
<dbReference type="EMBL" id="CP042437">
    <property type="protein sequence ID" value="QEC78432.1"/>
    <property type="molecule type" value="Genomic_DNA"/>
</dbReference>
<keyword evidence="1" id="KW-1133">Transmembrane helix</keyword>
<name>A0A5B8W691_9SPHI</name>
<feature type="transmembrane region" description="Helical" evidence="1">
    <location>
        <begin position="347"/>
        <end position="365"/>
    </location>
</feature>
<keyword evidence="4" id="KW-1185">Reference proteome</keyword>
<dbReference type="KEGG" id="mgk:FSB76_21710"/>
<gene>
    <name evidence="3" type="ORF">FSB76_21710</name>
</gene>
<dbReference type="AlphaFoldDB" id="A0A5B8W691"/>
<feature type="transmembrane region" description="Helical" evidence="1">
    <location>
        <begin position="269"/>
        <end position="286"/>
    </location>
</feature>
<accession>A0A5B8W691</accession>
<keyword evidence="1" id="KW-0472">Membrane</keyword>
<feature type="transmembrane region" description="Helical" evidence="1">
    <location>
        <begin position="108"/>
        <end position="129"/>
    </location>
</feature>